<protein>
    <submittedName>
        <fullName evidence="1">Uncharacterized protein</fullName>
    </submittedName>
</protein>
<evidence type="ECO:0000313" key="1">
    <source>
        <dbReference type="EMBL" id="TKS76903.1"/>
    </source>
</evidence>
<sequence length="177" mass="19630">MNVRWTDEECPLSLLDCEGMAKTEGGGKRVMDNGRGKCRVAVEIAELYQLNPISPSSKMLPDDFDNINPLSEALTFFFLLPTLLSSTSSSLPLCVFGPALKCDAVSCRKQSSVTVACNSHAVAILAWTLTVVAVTSDGEGDADQVDEKEDRLLWPLVWLHIHNQFKLTWRHHTQIRT</sequence>
<proteinExistence type="predicted"/>
<accession>A0A4U5UPE7</accession>
<gene>
    <name evidence="1" type="ORF">D9C73_010993</name>
</gene>
<reference evidence="1 2" key="1">
    <citation type="submission" date="2019-01" db="EMBL/GenBank/DDBJ databases">
        <title>Genome Assembly of Collichthys lucidus.</title>
        <authorList>
            <person name="Cai M."/>
            <person name="Xiao S."/>
        </authorList>
    </citation>
    <scope>NUCLEOTIDE SEQUENCE [LARGE SCALE GENOMIC DNA]</scope>
    <source>
        <strain evidence="1">JT15FE1705JMU</strain>
        <tissue evidence="1">Muscle</tissue>
    </source>
</reference>
<keyword evidence="2" id="KW-1185">Reference proteome</keyword>
<dbReference type="AlphaFoldDB" id="A0A4U5UPE7"/>
<dbReference type="EMBL" id="CM014087">
    <property type="protein sequence ID" value="TKS76903.1"/>
    <property type="molecule type" value="Genomic_DNA"/>
</dbReference>
<dbReference type="Proteomes" id="UP000298787">
    <property type="component" value="Chromosome 10"/>
</dbReference>
<evidence type="ECO:0000313" key="2">
    <source>
        <dbReference type="Proteomes" id="UP000298787"/>
    </source>
</evidence>
<name>A0A4U5UPE7_COLLU</name>
<organism evidence="1 2">
    <name type="scientific">Collichthys lucidus</name>
    <name type="common">Big head croaker</name>
    <name type="synonym">Sciaena lucida</name>
    <dbReference type="NCBI Taxonomy" id="240159"/>
    <lineage>
        <taxon>Eukaryota</taxon>
        <taxon>Metazoa</taxon>
        <taxon>Chordata</taxon>
        <taxon>Craniata</taxon>
        <taxon>Vertebrata</taxon>
        <taxon>Euteleostomi</taxon>
        <taxon>Actinopterygii</taxon>
        <taxon>Neopterygii</taxon>
        <taxon>Teleostei</taxon>
        <taxon>Neoteleostei</taxon>
        <taxon>Acanthomorphata</taxon>
        <taxon>Eupercaria</taxon>
        <taxon>Sciaenidae</taxon>
        <taxon>Collichthys</taxon>
    </lineage>
</organism>